<organism evidence="1 2">
    <name type="scientific">Marinobacterium aestuariivivens</name>
    <dbReference type="NCBI Taxonomy" id="1698799"/>
    <lineage>
        <taxon>Bacteria</taxon>
        <taxon>Pseudomonadati</taxon>
        <taxon>Pseudomonadota</taxon>
        <taxon>Gammaproteobacteria</taxon>
        <taxon>Oceanospirillales</taxon>
        <taxon>Oceanospirillaceae</taxon>
        <taxon>Marinobacterium</taxon>
    </lineage>
</organism>
<evidence type="ECO:0008006" key="3">
    <source>
        <dbReference type="Google" id="ProtNLM"/>
    </source>
</evidence>
<evidence type="ECO:0000313" key="2">
    <source>
        <dbReference type="Proteomes" id="UP001596422"/>
    </source>
</evidence>
<dbReference type="RefSeq" id="WP_379914129.1">
    <property type="nucleotide sequence ID" value="NZ_JBHSWE010000002.1"/>
</dbReference>
<protein>
    <recommendedName>
        <fullName evidence="3">Restriction endonuclease</fullName>
    </recommendedName>
</protein>
<accession>A0ABW2AA15</accession>
<keyword evidence="2" id="KW-1185">Reference proteome</keyword>
<dbReference type="Proteomes" id="UP001596422">
    <property type="component" value="Unassembled WGS sequence"/>
</dbReference>
<sequence length="216" mass="23945">MADNFAVSEQLDPKLQPDRLDEAMVNAVESDSDAEERTLGTANWLISPPKAMQQEDAKRLLLGFITGVFVKSSKALGFEVEMKKDSDSPVPDVLMASVGGFELKVCSTFGENTLHPSTLEGAGEITSAHGHRPLLMMICLQERFQLEWPDVTEPLVTLCDEQGNTISYSNFNSLENAIERMGFDYETVRSDAVKLGLATEQVNWSEIQSDIENCFF</sequence>
<dbReference type="EMBL" id="JBHSWE010000002">
    <property type="protein sequence ID" value="MFC6674301.1"/>
    <property type="molecule type" value="Genomic_DNA"/>
</dbReference>
<evidence type="ECO:0000313" key="1">
    <source>
        <dbReference type="EMBL" id="MFC6674301.1"/>
    </source>
</evidence>
<reference evidence="2" key="1">
    <citation type="journal article" date="2019" name="Int. J. Syst. Evol. Microbiol.">
        <title>The Global Catalogue of Microorganisms (GCM) 10K type strain sequencing project: providing services to taxonomists for standard genome sequencing and annotation.</title>
        <authorList>
            <consortium name="The Broad Institute Genomics Platform"/>
            <consortium name="The Broad Institute Genome Sequencing Center for Infectious Disease"/>
            <person name="Wu L."/>
            <person name="Ma J."/>
        </authorList>
    </citation>
    <scope>NUCLEOTIDE SEQUENCE [LARGE SCALE GENOMIC DNA]</scope>
    <source>
        <strain evidence="2">NBRC 111756</strain>
    </source>
</reference>
<name>A0ABW2AA15_9GAMM</name>
<comment type="caution">
    <text evidence="1">The sequence shown here is derived from an EMBL/GenBank/DDBJ whole genome shotgun (WGS) entry which is preliminary data.</text>
</comment>
<gene>
    <name evidence="1" type="ORF">ACFQDL_32435</name>
</gene>
<proteinExistence type="predicted"/>